<sequence>MSEPRLISHPRKAAVARRASPYERLKQAIMSGELLPGEQLIEIALAKWCQVSRTPIREALTRLEQDGLARRTERGLVVRESSPGEIMDIYEARIVLESKVAAVAAERHTAADLMAMRRADDRFAAVDLQDAEALAERNRDFHRAIWAASHNAALVDLLERLDMHLGRYPLTTLAFPGRHQAALEEHVALVSAISDRDAEAAAQIAMQHFTAARDIRLQLWQEE</sequence>
<dbReference type="InterPro" id="IPR008920">
    <property type="entry name" value="TF_FadR/GntR_C"/>
</dbReference>
<dbReference type="SUPFAM" id="SSF46785">
    <property type="entry name" value="Winged helix' DNA-binding domain"/>
    <property type="match status" value="1"/>
</dbReference>
<keyword evidence="1" id="KW-0805">Transcription regulation</keyword>
<evidence type="ECO:0000313" key="6">
    <source>
        <dbReference type="Proteomes" id="UP001324287"/>
    </source>
</evidence>
<evidence type="ECO:0000256" key="1">
    <source>
        <dbReference type="ARBA" id="ARBA00023015"/>
    </source>
</evidence>
<proteinExistence type="predicted"/>
<dbReference type="Gene3D" id="1.20.120.530">
    <property type="entry name" value="GntR ligand-binding domain-like"/>
    <property type="match status" value="1"/>
</dbReference>
<keyword evidence="6" id="KW-1185">Reference proteome</keyword>
<feature type="domain" description="HTH gntR-type" evidence="4">
    <location>
        <begin position="15"/>
        <end position="81"/>
    </location>
</feature>
<dbReference type="SUPFAM" id="SSF48008">
    <property type="entry name" value="GntR ligand-binding domain-like"/>
    <property type="match status" value="1"/>
</dbReference>
<dbReference type="EMBL" id="CP141261">
    <property type="protein sequence ID" value="WRL63625.1"/>
    <property type="molecule type" value="Genomic_DNA"/>
</dbReference>
<dbReference type="SMART" id="SM00895">
    <property type="entry name" value="FCD"/>
    <property type="match status" value="1"/>
</dbReference>
<dbReference type="InterPro" id="IPR011711">
    <property type="entry name" value="GntR_C"/>
</dbReference>
<accession>A0ABZ1B3J8</accession>
<dbReference type="PROSITE" id="PS50949">
    <property type="entry name" value="HTH_GNTR"/>
    <property type="match status" value="1"/>
</dbReference>
<evidence type="ECO:0000256" key="3">
    <source>
        <dbReference type="ARBA" id="ARBA00023163"/>
    </source>
</evidence>
<dbReference type="SMART" id="SM00345">
    <property type="entry name" value="HTH_GNTR"/>
    <property type="match status" value="1"/>
</dbReference>
<protein>
    <submittedName>
        <fullName evidence="5">GntR family transcriptional regulator</fullName>
    </submittedName>
</protein>
<reference evidence="5 6" key="1">
    <citation type="submission" date="2023-12" db="EMBL/GenBank/DDBJ databases">
        <title>Blastococcus brunescens sp. nov., an actonobacterium isolated from sandstone collected in sahara desert.</title>
        <authorList>
            <person name="Gtari M."/>
            <person name="Ghodhbane F."/>
        </authorList>
    </citation>
    <scope>NUCLEOTIDE SEQUENCE [LARGE SCALE GENOMIC DNA]</scope>
    <source>
        <strain evidence="5 6">BMG 8361</strain>
    </source>
</reference>
<dbReference type="Pfam" id="PF07729">
    <property type="entry name" value="FCD"/>
    <property type="match status" value="1"/>
</dbReference>
<evidence type="ECO:0000259" key="4">
    <source>
        <dbReference type="PROSITE" id="PS50949"/>
    </source>
</evidence>
<dbReference type="Gene3D" id="1.10.10.10">
    <property type="entry name" value="Winged helix-like DNA-binding domain superfamily/Winged helix DNA-binding domain"/>
    <property type="match status" value="1"/>
</dbReference>
<gene>
    <name evidence="5" type="ORF">U6N30_28805</name>
</gene>
<evidence type="ECO:0000256" key="2">
    <source>
        <dbReference type="ARBA" id="ARBA00023125"/>
    </source>
</evidence>
<dbReference type="InterPro" id="IPR036390">
    <property type="entry name" value="WH_DNA-bd_sf"/>
</dbReference>
<keyword evidence="3" id="KW-0804">Transcription</keyword>
<dbReference type="Pfam" id="PF00392">
    <property type="entry name" value="GntR"/>
    <property type="match status" value="1"/>
</dbReference>
<name>A0ABZ1B3J8_9ACTN</name>
<organism evidence="5 6">
    <name type="scientific">Blastococcus brunescens</name>
    <dbReference type="NCBI Taxonomy" id="1564165"/>
    <lineage>
        <taxon>Bacteria</taxon>
        <taxon>Bacillati</taxon>
        <taxon>Actinomycetota</taxon>
        <taxon>Actinomycetes</taxon>
        <taxon>Geodermatophilales</taxon>
        <taxon>Geodermatophilaceae</taxon>
        <taxon>Blastococcus</taxon>
    </lineage>
</organism>
<dbReference type="InterPro" id="IPR036388">
    <property type="entry name" value="WH-like_DNA-bd_sf"/>
</dbReference>
<evidence type="ECO:0000313" key="5">
    <source>
        <dbReference type="EMBL" id="WRL63625.1"/>
    </source>
</evidence>
<dbReference type="InterPro" id="IPR000524">
    <property type="entry name" value="Tscrpt_reg_HTH_GntR"/>
</dbReference>
<dbReference type="RefSeq" id="WP_324274960.1">
    <property type="nucleotide sequence ID" value="NZ_CP141261.1"/>
</dbReference>
<dbReference type="Proteomes" id="UP001324287">
    <property type="component" value="Chromosome"/>
</dbReference>
<dbReference type="PANTHER" id="PTHR43537">
    <property type="entry name" value="TRANSCRIPTIONAL REGULATOR, GNTR FAMILY"/>
    <property type="match status" value="1"/>
</dbReference>
<keyword evidence="2" id="KW-0238">DNA-binding</keyword>
<dbReference type="PANTHER" id="PTHR43537:SF24">
    <property type="entry name" value="GLUCONATE OPERON TRANSCRIPTIONAL REPRESSOR"/>
    <property type="match status" value="1"/>
</dbReference>